<sequence>MDTKIIHEGLVTIKTPEFDKVSSKAPVFYNPVMELNRDISVIAIKTYKEELEHEISICDAFGGSGIRGVRYAKEIENVSRVVVTDINPLAIQFANENIEINDLDNIKTCKEDANILLRKCKGKFDIVDIDPFGTPSYYMESAGISLKAGGMICATATDTSGLCGTYKDPCVRKYGAMPLKTEYCHELGVRILAGFIARTFSKYKKCIEILFSHSTEHYMRIYARVKKGAKITDESLKKDIGYILHCENCLNRTVIQGITPKTSSICPVCGKNFKTVGPLWCSSILDQQFIEAMLKNMENTKINQEKKASKLLNMTYEEANGPATFYDLHQICKKMKTSSPRLDAVLELIKEEGYFVSRTHFKPTGIKTDAPVDKLKEIISRLNKTCNPV</sequence>
<gene>
    <name evidence="8" type="primary">trm1</name>
    <name evidence="10" type="ORF">ASJ80_13130</name>
</gene>
<comment type="function">
    <text evidence="8">Dimethylates a single guanine residue at position 26 of a number of tRNAs using S-adenosyl-L-methionine as donor of the methyl groups.</text>
</comment>
<evidence type="ECO:0000313" key="10">
    <source>
        <dbReference type="EMBL" id="PAV05217.1"/>
    </source>
</evidence>
<feature type="binding site" evidence="8">
    <location>
        <position position="112"/>
    </location>
    <ligand>
        <name>S-adenosyl-L-methionine</name>
        <dbReference type="ChEBI" id="CHEBI:59789"/>
    </ligand>
</feature>
<name>A0A2A2H745_METBR</name>
<feature type="binding site" evidence="8">
    <location>
        <position position="85"/>
    </location>
    <ligand>
        <name>S-adenosyl-L-methionine</name>
        <dbReference type="ChEBI" id="CHEBI:59789"/>
    </ligand>
</feature>
<comment type="similarity">
    <text evidence="8 9">Belongs to the class I-like SAM-binding methyltransferase superfamily. Trm1 family.</text>
</comment>
<feature type="binding site" evidence="8">
    <location>
        <position position="269"/>
    </location>
    <ligand>
        <name>Zn(2+)</name>
        <dbReference type="ChEBI" id="CHEBI:29105"/>
    </ligand>
</feature>
<keyword evidence="4 8" id="KW-0949">S-adenosyl-L-methionine</keyword>
<evidence type="ECO:0000256" key="9">
    <source>
        <dbReference type="PROSITE-ProRule" id="PRU00958"/>
    </source>
</evidence>
<dbReference type="CDD" id="cd02440">
    <property type="entry name" value="AdoMet_MTases"/>
    <property type="match status" value="1"/>
</dbReference>
<keyword evidence="6 8" id="KW-0694">RNA-binding</keyword>
<keyword evidence="5 8" id="KW-0819">tRNA processing</keyword>
<dbReference type="Gene3D" id="3.40.50.150">
    <property type="entry name" value="Vaccinia Virus protein VP39"/>
    <property type="match status" value="1"/>
</dbReference>
<feature type="binding site" evidence="8">
    <location>
        <position position="113"/>
    </location>
    <ligand>
        <name>S-adenosyl-L-methionine</name>
        <dbReference type="ChEBI" id="CHEBI:59789"/>
    </ligand>
</feature>
<dbReference type="AlphaFoldDB" id="A0A2A2H745"/>
<reference evidence="10 11" key="1">
    <citation type="journal article" date="2017" name="BMC Genomics">
        <title>Genomic analysis of methanogenic archaea reveals a shift towards energy conservation.</title>
        <authorList>
            <person name="Gilmore S.P."/>
            <person name="Henske J.K."/>
            <person name="Sexton J.A."/>
            <person name="Solomon K.V."/>
            <person name="Seppala S."/>
            <person name="Yoo J.I."/>
            <person name="Huyett L.M."/>
            <person name="Pressman A."/>
            <person name="Cogan J.Z."/>
            <person name="Kivenson V."/>
            <person name="Peng X."/>
            <person name="Tan Y."/>
            <person name="Valentine D.L."/>
            <person name="O'Malley M.A."/>
        </authorList>
    </citation>
    <scope>NUCLEOTIDE SEQUENCE [LARGE SCALE GENOMIC DNA]</scope>
    <source>
        <strain evidence="10 11">M.o.H.</strain>
    </source>
</reference>
<dbReference type="FunFam" id="3.40.50.150:FF:000272">
    <property type="entry name" value="tRNA (guanine(26)-N(2))-dimethyltransferase"/>
    <property type="match status" value="1"/>
</dbReference>
<organism evidence="10 11">
    <name type="scientific">Methanobacterium bryantii</name>
    <dbReference type="NCBI Taxonomy" id="2161"/>
    <lineage>
        <taxon>Archaea</taxon>
        <taxon>Methanobacteriati</taxon>
        <taxon>Methanobacteriota</taxon>
        <taxon>Methanomada group</taxon>
        <taxon>Methanobacteria</taxon>
        <taxon>Methanobacteriales</taxon>
        <taxon>Methanobacteriaceae</taxon>
        <taxon>Methanobacterium</taxon>
    </lineage>
</organism>
<feature type="binding site" evidence="8">
    <location>
        <position position="246"/>
    </location>
    <ligand>
        <name>Zn(2+)</name>
        <dbReference type="ChEBI" id="CHEBI:29105"/>
    </ligand>
</feature>
<evidence type="ECO:0000256" key="4">
    <source>
        <dbReference type="ARBA" id="ARBA00022691"/>
    </source>
</evidence>
<dbReference type="RefSeq" id="WP_069585086.1">
    <property type="nucleotide sequence ID" value="NZ_LMVM01000012.1"/>
</dbReference>
<dbReference type="Gene3D" id="3.30.56.70">
    <property type="entry name" value="N2,N2-dimethylguanosine tRNA methyltransferase, C-terminal domain"/>
    <property type="match status" value="1"/>
</dbReference>
<dbReference type="EMBL" id="LMVM01000012">
    <property type="protein sequence ID" value="PAV05217.1"/>
    <property type="molecule type" value="Genomic_DNA"/>
</dbReference>
<keyword evidence="11" id="KW-1185">Reference proteome</keyword>
<comment type="caution">
    <text evidence="10">The sequence shown here is derived from an EMBL/GenBank/DDBJ whole genome shotgun (WGS) entry which is preliminary data.</text>
</comment>
<keyword evidence="1 8" id="KW-0820">tRNA-binding</keyword>
<evidence type="ECO:0000256" key="7">
    <source>
        <dbReference type="ARBA" id="ARBA00039099"/>
    </source>
</evidence>
<dbReference type="InterPro" id="IPR029063">
    <property type="entry name" value="SAM-dependent_MTases_sf"/>
</dbReference>
<feature type="binding site" evidence="8">
    <location>
        <position position="249"/>
    </location>
    <ligand>
        <name>Zn(2+)</name>
        <dbReference type="ChEBI" id="CHEBI:29105"/>
    </ligand>
</feature>
<keyword evidence="3 8" id="KW-0808">Transferase</keyword>
<feature type="binding site" evidence="8">
    <location>
        <position position="67"/>
    </location>
    <ligand>
        <name>S-adenosyl-L-methionine</name>
        <dbReference type="ChEBI" id="CHEBI:59789"/>
    </ligand>
</feature>
<dbReference type="InterPro" id="IPR042296">
    <property type="entry name" value="tRNA_met_Trm1_C"/>
</dbReference>
<evidence type="ECO:0000256" key="2">
    <source>
        <dbReference type="ARBA" id="ARBA00022603"/>
    </source>
</evidence>
<dbReference type="Proteomes" id="UP000217784">
    <property type="component" value="Unassembled WGS sequence"/>
</dbReference>
<dbReference type="GO" id="GO:0046872">
    <property type="term" value="F:metal ion binding"/>
    <property type="evidence" value="ECO:0007669"/>
    <property type="project" value="UniProtKB-KW"/>
</dbReference>
<dbReference type="SUPFAM" id="SSF53335">
    <property type="entry name" value="S-adenosyl-L-methionine-dependent methyltransferases"/>
    <property type="match status" value="1"/>
</dbReference>
<feature type="binding site" evidence="8">
    <location>
        <position position="266"/>
    </location>
    <ligand>
        <name>Zn(2+)</name>
        <dbReference type="ChEBI" id="CHEBI:29105"/>
    </ligand>
</feature>
<evidence type="ECO:0000256" key="1">
    <source>
        <dbReference type="ARBA" id="ARBA00022555"/>
    </source>
</evidence>
<dbReference type="GO" id="GO:0000049">
    <property type="term" value="F:tRNA binding"/>
    <property type="evidence" value="ECO:0007669"/>
    <property type="project" value="UniProtKB-UniRule"/>
</dbReference>
<dbReference type="PROSITE" id="PS51626">
    <property type="entry name" value="SAM_MT_TRM1"/>
    <property type="match status" value="1"/>
</dbReference>
<evidence type="ECO:0000256" key="6">
    <source>
        <dbReference type="ARBA" id="ARBA00022884"/>
    </source>
</evidence>
<keyword evidence="8" id="KW-0479">Metal-binding</keyword>
<accession>A0A2A2H745</accession>
<dbReference type="FunFam" id="3.30.56.70:FF:000001">
    <property type="entry name" value="tRNA (guanine(26)-N(2))-dimethyltransferase"/>
    <property type="match status" value="1"/>
</dbReference>
<dbReference type="GO" id="GO:0002940">
    <property type="term" value="P:tRNA N2-guanine methylation"/>
    <property type="evidence" value="ECO:0007669"/>
    <property type="project" value="TreeGrafter"/>
</dbReference>
<keyword evidence="8" id="KW-0862">Zinc</keyword>
<dbReference type="GO" id="GO:0160104">
    <property type="term" value="F:tRNA (guanine(26)-N2)-dimethyltransferase activity"/>
    <property type="evidence" value="ECO:0007669"/>
    <property type="project" value="UniProtKB-UniRule"/>
</dbReference>
<keyword evidence="2 8" id="KW-0489">Methyltransferase</keyword>
<dbReference type="PANTHER" id="PTHR10631">
    <property type="entry name" value="N 2 ,N 2 -DIMETHYLGUANOSINE TRNA METHYLTRANSFERASE"/>
    <property type="match status" value="1"/>
</dbReference>
<dbReference type="InterPro" id="IPR002905">
    <property type="entry name" value="Trm1"/>
</dbReference>
<dbReference type="PANTHER" id="PTHR10631:SF3">
    <property type="entry name" value="TRNA (GUANINE(26)-N(2))-DIMETHYLTRANSFERASE"/>
    <property type="match status" value="1"/>
</dbReference>
<dbReference type="NCBIfam" id="TIGR00308">
    <property type="entry name" value="TRM1"/>
    <property type="match status" value="1"/>
</dbReference>
<feature type="binding site" evidence="8">
    <location>
        <position position="37"/>
    </location>
    <ligand>
        <name>S-adenosyl-L-methionine</name>
        <dbReference type="ChEBI" id="CHEBI:59789"/>
    </ligand>
</feature>
<protein>
    <recommendedName>
        <fullName evidence="7 8">tRNA (guanine(26)-N(2))-dimethyltransferase</fullName>
        <ecNumber evidence="7 8">2.1.1.216</ecNumber>
    </recommendedName>
    <alternativeName>
        <fullName evidence="8">tRNA 2,2-dimethylguanosine-26 methyltransferase</fullName>
    </alternativeName>
    <alternativeName>
        <fullName evidence="8">tRNA(guanine-26,N(2)-N(2)) methyltransferase</fullName>
    </alternativeName>
    <alternativeName>
        <fullName evidence="8">tRNA(m(2,2)G26)dimethyltransferase</fullName>
    </alternativeName>
</protein>
<dbReference type="EC" id="2.1.1.216" evidence="7 8"/>
<dbReference type="OrthoDB" id="372177at2157"/>
<evidence type="ECO:0000256" key="3">
    <source>
        <dbReference type="ARBA" id="ARBA00022679"/>
    </source>
</evidence>
<evidence type="ECO:0000256" key="8">
    <source>
        <dbReference type="HAMAP-Rule" id="MF_00290"/>
    </source>
</evidence>
<proteinExistence type="inferred from homology"/>
<evidence type="ECO:0000313" key="11">
    <source>
        <dbReference type="Proteomes" id="UP000217784"/>
    </source>
</evidence>
<dbReference type="HAMAP" id="MF_00290">
    <property type="entry name" value="tRNA_dimethyltr_TRM1"/>
    <property type="match status" value="1"/>
</dbReference>
<dbReference type="Pfam" id="PF02005">
    <property type="entry name" value="TRM"/>
    <property type="match status" value="1"/>
</dbReference>
<comment type="catalytic activity">
    <reaction evidence="8">
        <text>guanosine(26) in tRNA + 2 S-adenosyl-L-methionine = N(2)-dimethylguanosine(26) in tRNA + 2 S-adenosyl-L-homocysteine + 2 H(+)</text>
        <dbReference type="Rhea" id="RHEA:43140"/>
        <dbReference type="Rhea" id="RHEA-COMP:10359"/>
        <dbReference type="Rhea" id="RHEA-COMP:10360"/>
        <dbReference type="ChEBI" id="CHEBI:15378"/>
        <dbReference type="ChEBI" id="CHEBI:57856"/>
        <dbReference type="ChEBI" id="CHEBI:59789"/>
        <dbReference type="ChEBI" id="CHEBI:74269"/>
        <dbReference type="ChEBI" id="CHEBI:74513"/>
        <dbReference type="EC" id="2.1.1.216"/>
    </reaction>
</comment>
<dbReference type="InterPro" id="IPR022923">
    <property type="entry name" value="TRM1_arc_bac"/>
</dbReference>
<evidence type="ECO:0000256" key="5">
    <source>
        <dbReference type="ARBA" id="ARBA00022694"/>
    </source>
</evidence>